<comment type="subcellular location">
    <subcellularLocation>
        <location evidence="2">Cytoplasm</location>
    </subcellularLocation>
    <subcellularLocation>
        <location evidence="1">Lysosome</location>
    </subcellularLocation>
</comment>
<dbReference type="GO" id="GO:1904263">
    <property type="term" value="P:positive regulation of TORC1 signaling"/>
    <property type="evidence" value="ECO:0007669"/>
    <property type="project" value="TreeGrafter"/>
</dbReference>
<dbReference type="PANTHER" id="PTHR13342:SF2">
    <property type="entry name" value="RAGULATOR COMPLEX PROTEIN LAMTOR5"/>
    <property type="match status" value="1"/>
</dbReference>
<name>A0AAW1CVU8_9HEMI</name>
<dbReference type="GO" id="GO:0071986">
    <property type="term" value="C:Ragulator complex"/>
    <property type="evidence" value="ECO:0007669"/>
    <property type="project" value="InterPro"/>
</dbReference>
<dbReference type="Gene3D" id="3.30.450.30">
    <property type="entry name" value="Dynein light chain 2a, cytoplasmic"/>
    <property type="match status" value="1"/>
</dbReference>
<evidence type="ECO:0000256" key="2">
    <source>
        <dbReference type="ARBA" id="ARBA00004496"/>
    </source>
</evidence>
<keyword evidence="8" id="KW-1185">Reference proteome</keyword>
<dbReference type="GO" id="GO:0005764">
    <property type="term" value="C:lysosome"/>
    <property type="evidence" value="ECO:0007669"/>
    <property type="project" value="UniProtKB-SubCell"/>
</dbReference>
<evidence type="ECO:0000313" key="7">
    <source>
        <dbReference type="EMBL" id="KAK9500727.1"/>
    </source>
</evidence>
<dbReference type="PANTHER" id="PTHR13342">
    <property type="entry name" value="RAGULATOR COMPLEX PROTEIN LAMTOR5"/>
    <property type="match status" value="1"/>
</dbReference>
<evidence type="ECO:0000256" key="1">
    <source>
        <dbReference type="ARBA" id="ARBA00004371"/>
    </source>
</evidence>
<dbReference type="AlphaFoldDB" id="A0AAW1CVU8"/>
<keyword evidence="5" id="KW-0458">Lysosome</keyword>
<reference evidence="7 8" key="1">
    <citation type="submission" date="2022-12" db="EMBL/GenBank/DDBJ databases">
        <title>Chromosome-level genome assembly of true bugs.</title>
        <authorList>
            <person name="Ma L."/>
            <person name="Li H."/>
        </authorList>
    </citation>
    <scope>NUCLEOTIDE SEQUENCE [LARGE SCALE GENOMIC DNA]</scope>
    <source>
        <strain evidence="7">Lab_2022b</strain>
    </source>
</reference>
<evidence type="ECO:0000256" key="4">
    <source>
        <dbReference type="ARBA" id="ARBA00022490"/>
    </source>
</evidence>
<evidence type="ECO:0000313" key="8">
    <source>
        <dbReference type="Proteomes" id="UP001461498"/>
    </source>
</evidence>
<dbReference type="GO" id="GO:0005085">
    <property type="term" value="F:guanyl-nucleotide exchange factor activity"/>
    <property type="evidence" value="ECO:0007669"/>
    <property type="project" value="TreeGrafter"/>
</dbReference>
<dbReference type="GO" id="GO:0071230">
    <property type="term" value="P:cellular response to amino acid stimulus"/>
    <property type="evidence" value="ECO:0007669"/>
    <property type="project" value="TreeGrafter"/>
</dbReference>
<dbReference type="FunFam" id="3.30.450.30:FF:000005">
    <property type="entry name" value="Ragulator complex protein LAMTOR5 homolog"/>
    <property type="match status" value="1"/>
</dbReference>
<sequence length="95" mass="10387">MMEDTLFKQFKDILDTDNVTGCVLADNHGLCLLSSPNISHETAGIVSAIAQYASKIEPDNSNPVICLEGTKRQCLIKNENSITSAIFKNEVNENT</sequence>
<proteinExistence type="inferred from homology"/>
<dbReference type="Pfam" id="PF16672">
    <property type="entry name" value="LAMTOR5"/>
    <property type="match status" value="1"/>
</dbReference>
<evidence type="ECO:0000256" key="3">
    <source>
        <dbReference type="ARBA" id="ARBA00007795"/>
    </source>
</evidence>
<comment type="caution">
    <text evidence="7">The sequence shown here is derived from an EMBL/GenBank/DDBJ whole genome shotgun (WGS) entry which is preliminary data.</text>
</comment>
<evidence type="ECO:0000256" key="6">
    <source>
        <dbReference type="ARBA" id="ARBA00032692"/>
    </source>
</evidence>
<dbReference type="InterPro" id="IPR024135">
    <property type="entry name" value="LAMTOR5"/>
</dbReference>
<dbReference type="EMBL" id="JAPXFL010000010">
    <property type="protein sequence ID" value="KAK9500727.1"/>
    <property type="molecule type" value="Genomic_DNA"/>
</dbReference>
<keyword evidence="4" id="KW-0963">Cytoplasm</keyword>
<comment type="similarity">
    <text evidence="3">Belongs to the LAMTOR5 family.</text>
</comment>
<accession>A0AAW1CVU8</accession>
<dbReference type="Proteomes" id="UP001461498">
    <property type="component" value="Unassembled WGS sequence"/>
</dbReference>
<organism evidence="7 8">
    <name type="scientific">Rhynocoris fuscipes</name>
    <dbReference type="NCBI Taxonomy" id="488301"/>
    <lineage>
        <taxon>Eukaryota</taxon>
        <taxon>Metazoa</taxon>
        <taxon>Ecdysozoa</taxon>
        <taxon>Arthropoda</taxon>
        <taxon>Hexapoda</taxon>
        <taxon>Insecta</taxon>
        <taxon>Pterygota</taxon>
        <taxon>Neoptera</taxon>
        <taxon>Paraneoptera</taxon>
        <taxon>Hemiptera</taxon>
        <taxon>Heteroptera</taxon>
        <taxon>Panheteroptera</taxon>
        <taxon>Cimicomorpha</taxon>
        <taxon>Reduviidae</taxon>
        <taxon>Harpactorinae</taxon>
        <taxon>Harpactorini</taxon>
        <taxon>Rhynocoris</taxon>
    </lineage>
</organism>
<protein>
    <recommendedName>
        <fullName evidence="6">Late endosomal/lysosomal adaptor and MAPK and MTOR activator 5</fullName>
    </recommendedName>
</protein>
<dbReference type="GO" id="GO:0043066">
    <property type="term" value="P:negative regulation of apoptotic process"/>
    <property type="evidence" value="ECO:0007669"/>
    <property type="project" value="InterPro"/>
</dbReference>
<gene>
    <name evidence="7" type="ORF">O3M35_001933</name>
</gene>
<evidence type="ECO:0000256" key="5">
    <source>
        <dbReference type="ARBA" id="ARBA00023228"/>
    </source>
</evidence>